<reference evidence="2" key="1">
    <citation type="journal article" date="2022" name="Mol. Ecol. Resour.">
        <title>The genomes of chicory, endive, great burdock and yacon provide insights into Asteraceae palaeo-polyploidization history and plant inulin production.</title>
        <authorList>
            <person name="Fan W."/>
            <person name="Wang S."/>
            <person name="Wang H."/>
            <person name="Wang A."/>
            <person name="Jiang F."/>
            <person name="Liu H."/>
            <person name="Zhao H."/>
            <person name="Xu D."/>
            <person name="Zhang Y."/>
        </authorList>
    </citation>
    <scope>NUCLEOTIDE SEQUENCE [LARGE SCALE GENOMIC DNA]</scope>
    <source>
        <strain evidence="2">cv. Punajuju</strain>
    </source>
</reference>
<evidence type="ECO:0000313" key="1">
    <source>
        <dbReference type="EMBL" id="KAI3750373.1"/>
    </source>
</evidence>
<gene>
    <name evidence="1" type="ORF">L2E82_21007</name>
</gene>
<dbReference type="EMBL" id="CM042012">
    <property type="protein sequence ID" value="KAI3750373.1"/>
    <property type="molecule type" value="Genomic_DNA"/>
</dbReference>
<accession>A0ACB9DV87</accession>
<proteinExistence type="predicted"/>
<evidence type="ECO:0000313" key="2">
    <source>
        <dbReference type="Proteomes" id="UP001055811"/>
    </source>
</evidence>
<name>A0ACB9DV87_CICIN</name>
<dbReference type="Proteomes" id="UP001055811">
    <property type="component" value="Linkage Group LG04"/>
</dbReference>
<keyword evidence="2" id="KW-1185">Reference proteome</keyword>
<comment type="caution">
    <text evidence="1">The sequence shown here is derived from an EMBL/GenBank/DDBJ whole genome shotgun (WGS) entry which is preliminary data.</text>
</comment>
<reference evidence="1 2" key="2">
    <citation type="journal article" date="2022" name="Mol. Ecol. Resour.">
        <title>The genomes of chicory, endive, great burdock and yacon provide insights into Asteraceae paleo-polyploidization history and plant inulin production.</title>
        <authorList>
            <person name="Fan W."/>
            <person name="Wang S."/>
            <person name="Wang H."/>
            <person name="Wang A."/>
            <person name="Jiang F."/>
            <person name="Liu H."/>
            <person name="Zhao H."/>
            <person name="Xu D."/>
            <person name="Zhang Y."/>
        </authorList>
    </citation>
    <scope>NUCLEOTIDE SEQUENCE [LARGE SCALE GENOMIC DNA]</scope>
    <source>
        <strain evidence="2">cv. Punajuju</strain>
        <tissue evidence="1">Leaves</tissue>
    </source>
</reference>
<protein>
    <submittedName>
        <fullName evidence="1">Uncharacterized protein</fullName>
    </submittedName>
</protein>
<sequence length="318" mass="36812">MQSWNSKHTSFGFLNTEKATPSPNLIAVIMNNWRKKGDKYNQELPRLKSHIYNGKPPLGGNSNWRQGVPSWEKRFVTSIGGIPWKKFLEAKEYTHLYDNIMKWDDSAGEEAFRIAKDNFHAIIHGLPCDIKPHNPDLYIDKIDWNAKLDHNLILELDSDYVTPDSDSDREPVVIFGDALPDPYRNYSSPGWGDEKKNGVCQNTMPEAYNNGINYDDYVNNWDVDFGAFNPQWFSNEIDDKAHGDQGWSDDKNNYWGWNNNNYYGNVNNGGGRYKNWRCNGNNNNNNNYNNNNDSWRNNGNRRKPVGQTHGSQWMHPRG</sequence>
<organism evidence="1 2">
    <name type="scientific">Cichorium intybus</name>
    <name type="common">Chicory</name>
    <dbReference type="NCBI Taxonomy" id="13427"/>
    <lineage>
        <taxon>Eukaryota</taxon>
        <taxon>Viridiplantae</taxon>
        <taxon>Streptophyta</taxon>
        <taxon>Embryophyta</taxon>
        <taxon>Tracheophyta</taxon>
        <taxon>Spermatophyta</taxon>
        <taxon>Magnoliopsida</taxon>
        <taxon>eudicotyledons</taxon>
        <taxon>Gunneridae</taxon>
        <taxon>Pentapetalae</taxon>
        <taxon>asterids</taxon>
        <taxon>campanulids</taxon>
        <taxon>Asterales</taxon>
        <taxon>Asteraceae</taxon>
        <taxon>Cichorioideae</taxon>
        <taxon>Cichorieae</taxon>
        <taxon>Cichoriinae</taxon>
        <taxon>Cichorium</taxon>
    </lineage>
</organism>